<dbReference type="PANTHER" id="PTHR22854">
    <property type="entry name" value="TRYPTOPHAN BIOSYNTHESIS PROTEIN"/>
    <property type="match status" value="1"/>
</dbReference>
<keyword evidence="8 9" id="KW-0456">Lyase</keyword>
<comment type="pathway">
    <text evidence="2 9">Amino-acid biosynthesis; L-tryptophan biosynthesis; L-tryptophan from chorismate: step 4/5.</text>
</comment>
<evidence type="ECO:0000256" key="9">
    <source>
        <dbReference type="HAMAP-Rule" id="MF_00134"/>
    </source>
</evidence>
<dbReference type="PROSITE" id="PS00614">
    <property type="entry name" value="IGPS"/>
    <property type="match status" value="1"/>
</dbReference>
<evidence type="ECO:0000256" key="6">
    <source>
        <dbReference type="ARBA" id="ARBA00022822"/>
    </source>
</evidence>
<feature type="domain" description="Indole-3-glycerol phosphate synthase" evidence="10">
    <location>
        <begin position="2"/>
        <end position="254"/>
    </location>
</feature>
<sequence length="269" mass="29381">MLRKIVEKKREEVSRLHIENTMAGLLSAAKSVEAPRGFRKALETSTRAVSVIAEVKKASPSKGLIRPDFEPVTIAKAYQAAQAECLSVLTDESFFQGSLTYLHTIHEAIDRPLLRKDFLIDEMQVVEARAAGADAILLIAAILGGSQLRHLYQTAEELGLDVLVEVHDRRETEMVLRHITPTLLGINNRNLHTFQTDLAVTHEVIAEIPSSITVVSESGISAPADIENVRKAGARAVLVGEHFMRQSDVRKAVISLVGETNGAKPGVIL</sequence>
<organism evidence="11 12">
    <name type="scientific">Brevibacillus centrosporus</name>
    <dbReference type="NCBI Taxonomy" id="54910"/>
    <lineage>
        <taxon>Bacteria</taxon>
        <taxon>Bacillati</taxon>
        <taxon>Bacillota</taxon>
        <taxon>Bacilli</taxon>
        <taxon>Bacillales</taxon>
        <taxon>Paenibacillaceae</taxon>
        <taxon>Brevibacillus</taxon>
    </lineage>
</organism>
<reference evidence="12" key="1">
    <citation type="submission" date="2016-10" db="EMBL/GenBank/DDBJ databases">
        <authorList>
            <person name="Varghese N."/>
            <person name="Submissions S."/>
        </authorList>
    </citation>
    <scope>NUCLEOTIDE SEQUENCE [LARGE SCALE GENOMIC DNA]</scope>
    <source>
        <strain evidence="12">OK042</strain>
    </source>
</reference>
<dbReference type="CDD" id="cd00331">
    <property type="entry name" value="IGPS"/>
    <property type="match status" value="1"/>
</dbReference>
<dbReference type="STRING" id="1884381.SAMN05518846_11275"/>
<evidence type="ECO:0000256" key="8">
    <source>
        <dbReference type="ARBA" id="ARBA00023239"/>
    </source>
</evidence>
<dbReference type="EMBL" id="FORT01000012">
    <property type="protein sequence ID" value="SFK36587.1"/>
    <property type="molecule type" value="Genomic_DNA"/>
</dbReference>
<comment type="similarity">
    <text evidence="3 9">Belongs to the TrpC family.</text>
</comment>
<evidence type="ECO:0000256" key="2">
    <source>
        <dbReference type="ARBA" id="ARBA00004696"/>
    </source>
</evidence>
<comment type="catalytic activity">
    <reaction evidence="1 9">
        <text>1-(2-carboxyphenylamino)-1-deoxy-D-ribulose 5-phosphate + H(+) = (1S,2R)-1-C-(indol-3-yl)glycerol 3-phosphate + CO2 + H2O</text>
        <dbReference type="Rhea" id="RHEA:23476"/>
        <dbReference type="ChEBI" id="CHEBI:15377"/>
        <dbReference type="ChEBI" id="CHEBI:15378"/>
        <dbReference type="ChEBI" id="CHEBI:16526"/>
        <dbReference type="ChEBI" id="CHEBI:58613"/>
        <dbReference type="ChEBI" id="CHEBI:58866"/>
        <dbReference type="EC" id="4.1.1.48"/>
    </reaction>
</comment>
<dbReference type="Gene3D" id="3.20.20.70">
    <property type="entry name" value="Aldolase class I"/>
    <property type="match status" value="1"/>
</dbReference>
<evidence type="ECO:0000259" key="10">
    <source>
        <dbReference type="Pfam" id="PF00218"/>
    </source>
</evidence>
<dbReference type="SUPFAM" id="SSF51366">
    <property type="entry name" value="Ribulose-phoshate binding barrel"/>
    <property type="match status" value="1"/>
</dbReference>
<evidence type="ECO:0000256" key="7">
    <source>
        <dbReference type="ARBA" id="ARBA00023141"/>
    </source>
</evidence>
<dbReference type="Pfam" id="PF00218">
    <property type="entry name" value="IGPS"/>
    <property type="match status" value="1"/>
</dbReference>
<dbReference type="InterPro" id="IPR011060">
    <property type="entry name" value="RibuloseP-bd_barrel"/>
</dbReference>
<dbReference type="EC" id="4.1.1.48" evidence="9"/>
<dbReference type="HAMAP" id="MF_00134_B">
    <property type="entry name" value="IGPS_B"/>
    <property type="match status" value="1"/>
</dbReference>
<dbReference type="RefSeq" id="WP_092272176.1">
    <property type="nucleotide sequence ID" value="NZ_FORT01000012.1"/>
</dbReference>
<dbReference type="GO" id="GO:0000162">
    <property type="term" value="P:L-tryptophan biosynthetic process"/>
    <property type="evidence" value="ECO:0007669"/>
    <property type="project" value="UniProtKB-UniRule"/>
</dbReference>
<keyword evidence="7 9" id="KW-0057">Aromatic amino acid biosynthesis</keyword>
<evidence type="ECO:0000313" key="12">
    <source>
        <dbReference type="Proteomes" id="UP000198915"/>
    </source>
</evidence>
<dbReference type="NCBIfam" id="NF001377">
    <property type="entry name" value="PRK00278.2-4"/>
    <property type="match status" value="1"/>
</dbReference>
<accession>A0A1I3YXJ9</accession>
<evidence type="ECO:0000256" key="3">
    <source>
        <dbReference type="ARBA" id="ARBA00008737"/>
    </source>
</evidence>
<dbReference type="InterPro" id="IPR013798">
    <property type="entry name" value="Indole-3-glycerol_P_synth_dom"/>
</dbReference>
<dbReference type="InterPro" id="IPR013785">
    <property type="entry name" value="Aldolase_TIM"/>
</dbReference>
<dbReference type="Proteomes" id="UP000198915">
    <property type="component" value="Unassembled WGS sequence"/>
</dbReference>
<protein>
    <recommendedName>
        <fullName evidence="9">Indole-3-glycerol phosphate synthase</fullName>
        <shortName evidence="9">IGPS</shortName>
        <ecNumber evidence="9">4.1.1.48</ecNumber>
    </recommendedName>
</protein>
<gene>
    <name evidence="9" type="primary">trpC</name>
    <name evidence="11" type="ORF">SAMN05518846_11275</name>
</gene>
<evidence type="ECO:0000313" key="11">
    <source>
        <dbReference type="EMBL" id="SFK36587.1"/>
    </source>
</evidence>
<name>A0A1I3YXJ9_9BACL</name>
<proteinExistence type="inferred from homology"/>
<keyword evidence="5 9" id="KW-0210">Decarboxylase</keyword>
<dbReference type="GO" id="GO:0004640">
    <property type="term" value="F:phosphoribosylanthranilate isomerase activity"/>
    <property type="evidence" value="ECO:0007669"/>
    <property type="project" value="TreeGrafter"/>
</dbReference>
<dbReference type="InterPro" id="IPR001468">
    <property type="entry name" value="Indole-3-GlycerolPSynthase_CS"/>
</dbReference>
<dbReference type="PANTHER" id="PTHR22854:SF2">
    <property type="entry name" value="INDOLE-3-GLYCEROL-PHOSPHATE SYNTHASE"/>
    <property type="match status" value="1"/>
</dbReference>
<keyword evidence="6 9" id="KW-0822">Tryptophan biosynthesis</keyword>
<dbReference type="GO" id="GO:0004425">
    <property type="term" value="F:indole-3-glycerol-phosphate synthase activity"/>
    <property type="evidence" value="ECO:0007669"/>
    <property type="project" value="UniProtKB-UniRule"/>
</dbReference>
<evidence type="ECO:0000256" key="4">
    <source>
        <dbReference type="ARBA" id="ARBA00022605"/>
    </source>
</evidence>
<dbReference type="UniPathway" id="UPA00035">
    <property type="reaction ID" value="UER00043"/>
</dbReference>
<keyword evidence="12" id="KW-1185">Reference proteome</keyword>
<dbReference type="FunFam" id="3.20.20.70:FF:000024">
    <property type="entry name" value="Indole-3-glycerol phosphate synthase"/>
    <property type="match status" value="1"/>
</dbReference>
<dbReference type="InterPro" id="IPR045186">
    <property type="entry name" value="Indole-3-glycerol_P_synth"/>
</dbReference>
<evidence type="ECO:0000256" key="1">
    <source>
        <dbReference type="ARBA" id="ARBA00001633"/>
    </source>
</evidence>
<dbReference type="AlphaFoldDB" id="A0A1I3YXJ9"/>
<keyword evidence="4 9" id="KW-0028">Amino-acid biosynthesis</keyword>
<evidence type="ECO:0000256" key="5">
    <source>
        <dbReference type="ARBA" id="ARBA00022793"/>
    </source>
</evidence>